<dbReference type="Proteomes" id="UP001418444">
    <property type="component" value="Unassembled WGS sequence"/>
</dbReference>
<protein>
    <submittedName>
        <fullName evidence="1">Uncharacterized protein</fullName>
    </submittedName>
</protein>
<keyword evidence="2" id="KW-1185">Reference proteome</keyword>
<dbReference type="RefSeq" id="WP_344783643.1">
    <property type="nucleotide sequence ID" value="NZ_BAAAZW010000006.1"/>
</dbReference>
<dbReference type="EMBL" id="BAAAZW010000006">
    <property type="protein sequence ID" value="GAA3961557.1"/>
    <property type="molecule type" value="Genomic_DNA"/>
</dbReference>
<accession>A0ABP7P8R2</accession>
<reference evidence="2" key="1">
    <citation type="journal article" date="2019" name="Int. J. Syst. Evol. Microbiol.">
        <title>The Global Catalogue of Microorganisms (GCM) 10K type strain sequencing project: providing services to taxonomists for standard genome sequencing and annotation.</title>
        <authorList>
            <consortium name="The Broad Institute Genomics Platform"/>
            <consortium name="The Broad Institute Genome Sequencing Center for Infectious Disease"/>
            <person name="Wu L."/>
            <person name="Ma J."/>
        </authorList>
    </citation>
    <scope>NUCLEOTIDE SEQUENCE [LARGE SCALE GENOMIC DNA]</scope>
    <source>
        <strain evidence="2">JCM 16923</strain>
    </source>
</reference>
<sequence>MSAVEINAGTWYLRALRADDRLSDVPALTDLGLPDPTGYVAGADGTAGDGTAGDGTAGDGDGIRCVWAICIPTTGELVALIGVAGTAGDGEDRPAQLRGLARSGYAHALTEAAPSVCRFAQQALGLAPGELISAPP</sequence>
<evidence type="ECO:0000313" key="1">
    <source>
        <dbReference type="EMBL" id="GAA3961557.1"/>
    </source>
</evidence>
<comment type="caution">
    <text evidence="1">The sequence shown here is derived from an EMBL/GenBank/DDBJ whole genome shotgun (WGS) entry which is preliminary data.</text>
</comment>
<organism evidence="1 2">
    <name type="scientific">Gordonia caeni</name>
    <dbReference type="NCBI Taxonomy" id="1007097"/>
    <lineage>
        <taxon>Bacteria</taxon>
        <taxon>Bacillati</taxon>
        <taxon>Actinomycetota</taxon>
        <taxon>Actinomycetes</taxon>
        <taxon>Mycobacteriales</taxon>
        <taxon>Gordoniaceae</taxon>
        <taxon>Gordonia</taxon>
    </lineage>
</organism>
<proteinExistence type="predicted"/>
<evidence type="ECO:0000313" key="2">
    <source>
        <dbReference type="Proteomes" id="UP001418444"/>
    </source>
</evidence>
<gene>
    <name evidence="1" type="ORF">GCM10022231_22080</name>
</gene>
<name>A0ABP7P8R2_9ACTN</name>